<evidence type="ECO:0000313" key="3">
    <source>
        <dbReference type="EMBL" id="PWZ03117.1"/>
    </source>
</evidence>
<dbReference type="Pfam" id="PF14976">
    <property type="entry name" value="YPEH2ZP"/>
    <property type="match status" value="1"/>
</dbReference>
<feature type="compositionally biased region" description="Low complexity" evidence="2">
    <location>
        <begin position="587"/>
        <end position="596"/>
    </location>
</feature>
<feature type="region of interest" description="Disordered" evidence="2">
    <location>
        <begin position="211"/>
        <end position="266"/>
    </location>
</feature>
<dbReference type="Proteomes" id="UP000246740">
    <property type="component" value="Unassembled WGS sequence"/>
</dbReference>
<organism evidence="3 4">
    <name type="scientific">Testicularia cyperi</name>
    <dbReference type="NCBI Taxonomy" id="1882483"/>
    <lineage>
        <taxon>Eukaryota</taxon>
        <taxon>Fungi</taxon>
        <taxon>Dikarya</taxon>
        <taxon>Basidiomycota</taxon>
        <taxon>Ustilaginomycotina</taxon>
        <taxon>Ustilaginomycetes</taxon>
        <taxon>Ustilaginales</taxon>
        <taxon>Anthracoideaceae</taxon>
        <taxon>Testicularia</taxon>
    </lineage>
</organism>
<dbReference type="EMBL" id="KZ819188">
    <property type="protein sequence ID" value="PWZ03117.1"/>
    <property type="molecule type" value="Genomic_DNA"/>
</dbReference>
<comment type="similarity">
    <text evidence="1">Belongs to the FAM72 family.</text>
</comment>
<feature type="compositionally biased region" description="Low complexity" evidence="2">
    <location>
        <begin position="324"/>
        <end position="348"/>
    </location>
</feature>
<evidence type="ECO:0000256" key="1">
    <source>
        <dbReference type="ARBA" id="ARBA00006888"/>
    </source>
</evidence>
<feature type="region of interest" description="Disordered" evidence="2">
    <location>
        <begin position="279"/>
        <end position="348"/>
    </location>
</feature>
<name>A0A317XXV9_9BASI</name>
<dbReference type="InParanoid" id="A0A317XXV9"/>
<gene>
    <name evidence="3" type="ORF">BCV70DRAFT_229463</name>
</gene>
<accession>A0A317XXV9</accession>
<dbReference type="AlphaFoldDB" id="A0A317XXV9"/>
<evidence type="ECO:0000313" key="4">
    <source>
        <dbReference type="Proteomes" id="UP000246740"/>
    </source>
</evidence>
<feature type="compositionally biased region" description="Basic and acidic residues" evidence="2">
    <location>
        <begin position="598"/>
        <end position="607"/>
    </location>
</feature>
<proteinExistence type="inferred from homology"/>
<feature type="compositionally biased region" description="Polar residues" evidence="2">
    <location>
        <begin position="235"/>
        <end position="249"/>
    </location>
</feature>
<feature type="region of interest" description="Disordered" evidence="2">
    <location>
        <begin position="562"/>
        <end position="646"/>
    </location>
</feature>
<dbReference type="InterPro" id="IPR026768">
    <property type="entry name" value="YPEH2ZP"/>
</dbReference>
<dbReference type="GO" id="GO:0005829">
    <property type="term" value="C:cytosol"/>
    <property type="evidence" value="ECO:0007669"/>
    <property type="project" value="TreeGrafter"/>
</dbReference>
<evidence type="ECO:0000256" key="2">
    <source>
        <dbReference type="SAM" id="MobiDB-lite"/>
    </source>
</evidence>
<feature type="compositionally biased region" description="Polar residues" evidence="2">
    <location>
        <begin position="311"/>
        <end position="323"/>
    </location>
</feature>
<keyword evidence="4" id="KW-1185">Reference proteome</keyword>
<dbReference type="PANTHER" id="PTHR31841:SF1">
    <property type="entry name" value="PROTEIN FAM72A-RELATED"/>
    <property type="match status" value="1"/>
</dbReference>
<dbReference type="PANTHER" id="PTHR31841">
    <property type="entry name" value="PROTEIN FAM72A-RELATED"/>
    <property type="match status" value="1"/>
</dbReference>
<reference evidence="3 4" key="1">
    <citation type="journal article" date="2018" name="Mol. Biol. Evol.">
        <title>Broad Genomic Sampling Reveals a Smut Pathogenic Ancestry of the Fungal Clade Ustilaginomycotina.</title>
        <authorList>
            <person name="Kijpornyongpan T."/>
            <person name="Mondo S.J."/>
            <person name="Barry K."/>
            <person name="Sandor L."/>
            <person name="Lee J."/>
            <person name="Lipzen A."/>
            <person name="Pangilinan J."/>
            <person name="LaButti K."/>
            <person name="Hainaut M."/>
            <person name="Henrissat B."/>
            <person name="Grigoriev I.V."/>
            <person name="Spatafora J.W."/>
            <person name="Aime M.C."/>
        </authorList>
    </citation>
    <scope>NUCLEOTIDE SEQUENCE [LARGE SCALE GENOMIC DNA]</scope>
    <source>
        <strain evidence="3 4">MCA 3645</strain>
    </source>
</reference>
<protein>
    <submittedName>
        <fullName evidence="3">Uncharacterized protein</fullName>
    </submittedName>
</protein>
<dbReference type="OrthoDB" id="2526683at2759"/>
<sequence length="646" mass="70375">MRLPLSAALCLAEPRARQGNACAAESTHTWTGHGHLHVGGSGGAKSTSSAISCSPVDSPKTYSTQPRSGSSFAKVAYSSLSLSCWKSHPPYLLSPNSSVILVLKLWIVCFIGVPMPIEALLSSCLPLPVTCLTAHPLRLLARSSSICDADSSRRFPATHQRIASVWTSSATLNLVWVGTPLSMPSFSTYQQSVDRFSDVLDLGTATQALLPSWPQPPSQSYALEPIAPIGRPSGSRPTAPQPLRSSQAERQAPYPPSRPLRHEMIDMPASRAFAAPRSEREMYAVSSEQPSHLQHHHLQQQHVHNAYAQPRTATPTSNTTYTRPSTHQASQPHSQQSTSSSSSQTQSTREAQHKVYLLNCKHCGNFLSDRGMKAVLLLKPNITLYSTDIVPTTCGPYFGPSSFHGQMDTNEPPVERTCECLTQSLGCYGCGAQVGYNIISPCLRCTNSVMKHQRSSNGHRTVLHCSEITVRERRYVPGEPGVRAAVAPIAPAARASNVTSPAQVYLDQYSRPVRSEVYRHSNASQRDLYLFSHGNQGHFDYSAGDDDELEAEKLDATITTNTFYHNPPQAYPRASQHPAPPQHAQVSHASSSSPSHGDGGRSSDSSRRPRTLRRGDTIFWSDLVAGGERAQPFDPDPILERPIVGR</sequence>